<evidence type="ECO:0000313" key="3">
    <source>
        <dbReference type="Proteomes" id="UP000181860"/>
    </source>
</evidence>
<dbReference type="AlphaFoldDB" id="A0AAX3UDU8"/>
<evidence type="ECO:0000313" key="2">
    <source>
        <dbReference type="EMBL" id="WGO85887.1"/>
    </source>
</evidence>
<dbReference type="RefSeq" id="WP_013851256.1">
    <property type="nucleotide sequence ID" value="NZ_CP123735.1"/>
</dbReference>
<name>A0AAX3UDU8_9LACO</name>
<dbReference type="Proteomes" id="UP001242513">
    <property type="component" value="Chromosome"/>
</dbReference>
<reference evidence="2" key="3">
    <citation type="submission" date="2023-04" db="EMBL/GenBank/DDBJ databases">
        <authorList>
            <person name="Wang Y."/>
        </authorList>
    </citation>
    <scope>NUCLEOTIDE SEQUENCE</scope>
    <source>
        <strain evidence="2">ZW18</strain>
    </source>
</reference>
<accession>A0AAX3UDU8</accession>
<sequence length="245" mass="27856">MEKLSSIDNTTLKVLNDSLNESIVKAMKKYNFQLYVTHSLATQHYVDLKAMINDQVKSISDPKCHVTGKDPFIYESLKFTLEGDILGKHQSLTNMNGYDVVETIKQWIAIKQATECLDNAIQKGTTFFDKAEVMGTITIPICTFGSSIKFYLWVDQTQDCFYFHKKTSEGTVSGYHSSFDYRIDLINTATKKYDSFSASDIVPSIHDIDTKSVIHEKDESENVKSSVQQQNDKSKKKVLQQISLF</sequence>
<reference evidence="1 3" key="1">
    <citation type="submission" date="2016-10" db="EMBL/GenBank/DDBJ databases">
        <authorList>
            <person name="Varghese N."/>
            <person name="Submissions S."/>
        </authorList>
    </citation>
    <scope>NUCLEOTIDE SEQUENCE [LARGE SCALE GENOMIC DNA]</scope>
    <source>
        <strain evidence="1 3">ATCC 43761</strain>
    </source>
</reference>
<keyword evidence="3" id="KW-1185">Reference proteome</keyword>
<reference evidence="2" key="2">
    <citation type="journal article" date="2022" name="Food Funct.">
        <title>Lactobacillus kefiranofaciens ZW18 from Kefir enhances the anti-tumor effect of anti-programmed cell death 1 (PD-1) immunotherapy by modulating the gut microbiota.</title>
        <authorList>
            <person name="Zhao J."/>
            <person name="Wang Y."/>
            <person name="Wang J."/>
            <person name="Lv M."/>
            <person name="Zhou C."/>
            <person name="Jia L."/>
            <person name="Geng W."/>
        </authorList>
    </citation>
    <scope>NUCLEOTIDE SEQUENCE</scope>
    <source>
        <strain evidence="2">ZW18</strain>
    </source>
</reference>
<protein>
    <submittedName>
        <fullName evidence="2">Uncharacterized protein</fullName>
    </submittedName>
</protein>
<dbReference type="Proteomes" id="UP000181860">
    <property type="component" value="Unassembled WGS sequence"/>
</dbReference>
<gene>
    <name evidence="2" type="ORF">QEJ78_11390</name>
    <name evidence="1" type="ORF">SAMN02983011_02160</name>
</gene>
<dbReference type="EMBL" id="FMXC01000042">
    <property type="protein sequence ID" value="SDA68758.1"/>
    <property type="molecule type" value="Genomic_DNA"/>
</dbReference>
<evidence type="ECO:0000313" key="1">
    <source>
        <dbReference type="EMBL" id="SDA68758.1"/>
    </source>
</evidence>
<dbReference type="EMBL" id="CP123735">
    <property type="protein sequence ID" value="WGO85887.1"/>
    <property type="molecule type" value="Genomic_DNA"/>
</dbReference>
<proteinExistence type="predicted"/>
<organism evidence="2 4">
    <name type="scientific">Lactobacillus kefiranofaciens</name>
    <dbReference type="NCBI Taxonomy" id="267818"/>
    <lineage>
        <taxon>Bacteria</taxon>
        <taxon>Bacillati</taxon>
        <taxon>Bacillota</taxon>
        <taxon>Bacilli</taxon>
        <taxon>Lactobacillales</taxon>
        <taxon>Lactobacillaceae</taxon>
        <taxon>Lactobacillus</taxon>
    </lineage>
</organism>
<evidence type="ECO:0000313" key="4">
    <source>
        <dbReference type="Proteomes" id="UP001242513"/>
    </source>
</evidence>